<accession>A0A2U3T8J7</accession>
<sequence>MLKTLFIISLSAQAWCLVDADTDFCNIKTSKGVIVGQKASDGNYVTYFGIPYAKINEKKPFESTQSYPNFTTPFNATDPSIRCPQAIIAQGGILQCLRLNIYVPHNKNSSKASNSNGLPVYVWFHGGGLAFGSAGEYNASHLVQQNIIVITSNYRLGPYGFLCTSDIKNQGLEDMKTALRWIKDEIKAFGGDANKVTIGGESWGASAVDFLLYEDANFNQAILESGSRFSFGVSTRLENEAPIKLAARLGFNTTNSKDAINFLNTADPIKVMQTSRDLSMTFGVCEQPGDFQMPNNSAKLMNIPILIGYNSKEAFADFATQPDAFYAALNEELINNLDKTFALPRNELEKLADKIWRFYLGNKTISRESMLEIIDLSSDFRVNYGAERSVTNYLKLGNPKVYKYLFSYTGGSPFKNVTGVGAYHTEELPYLFEWGTPLKSEEQFLMRRGMLRLWTNFIKCGHPTPMDGSHNVWVPSNLATRPYLNIDAGTEAGVRHNVYKQRMVFWDQVWADYGRYRK</sequence>
<feature type="signal peptide" evidence="2">
    <location>
        <begin position="1"/>
        <end position="20"/>
    </location>
</feature>
<proteinExistence type="evidence at transcript level"/>
<keyword evidence="1" id="KW-0325">Glycoprotein</keyword>
<evidence type="ECO:0000256" key="2">
    <source>
        <dbReference type="SAM" id="SignalP"/>
    </source>
</evidence>
<keyword evidence="2" id="KW-0732">Signal</keyword>
<dbReference type="InterPro" id="IPR002018">
    <property type="entry name" value="CarbesteraseB"/>
</dbReference>
<reference evidence="4" key="1">
    <citation type="submission" date="2016-04" db="EMBL/GenBank/DDBJ databases">
        <title>Molecular identification and expression profiling of carboxylesterase genes associated with odorant degradation in the tea geometrid, Ectropis obliqua Prout.</title>
        <authorList>
            <person name="Mao T.-F."/>
            <person name="Zhang Y.-X."/>
            <person name="Wu J.-J."/>
            <person name="Sun L."/>
        </authorList>
    </citation>
    <scope>NUCLEOTIDE SEQUENCE</scope>
</reference>
<dbReference type="SUPFAM" id="SSF53474">
    <property type="entry name" value="alpha/beta-Hydrolases"/>
    <property type="match status" value="1"/>
</dbReference>
<evidence type="ECO:0000259" key="3">
    <source>
        <dbReference type="Pfam" id="PF00135"/>
    </source>
</evidence>
<evidence type="ECO:0000256" key="1">
    <source>
        <dbReference type="ARBA" id="ARBA00023180"/>
    </source>
</evidence>
<dbReference type="AlphaFoldDB" id="A0A2U3T8J7"/>
<dbReference type="InterPro" id="IPR029058">
    <property type="entry name" value="AB_hydrolase_fold"/>
</dbReference>
<dbReference type="Pfam" id="PF00135">
    <property type="entry name" value="COesterase"/>
    <property type="match status" value="1"/>
</dbReference>
<feature type="chain" id="PRO_5015439981" evidence="2">
    <location>
        <begin position="21"/>
        <end position="518"/>
    </location>
</feature>
<protein>
    <submittedName>
        <fullName evidence="4">Putative antennal esterase CXE4</fullName>
    </submittedName>
</protein>
<organism evidence="4">
    <name type="scientific">Ectropis obliqua</name>
    <name type="common">Tea geometrid moth</name>
    <dbReference type="NCBI Taxonomy" id="248899"/>
    <lineage>
        <taxon>Eukaryota</taxon>
        <taxon>Metazoa</taxon>
        <taxon>Ecdysozoa</taxon>
        <taxon>Arthropoda</taxon>
        <taxon>Hexapoda</taxon>
        <taxon>Insecta</taxon>
        <taxon>Pterygota</taxon>
        <taxon>Neoptera</taxon>
        <taxon>Endopterygota</taxon>
        <taxon>Lepidoptera</taxon>
        <taxon>Glossata</taxon>
        <taxon>Ditrysia</taxon>
        <taxon>Geometroidea</taxon>
        <taxon>Geometridae</taxon>
        <taxon>Ennominae</taxon>
        <taxon>Ectropis</taxon>
    </lineage>
</organism>
<dbReference type="EMBL" id="KX015846">
    <property type="protein sequence ID" value="ARM65375.1"/>
    <property type="molecule type" value="mRNA"/>
</dbReference>
<dbReference type="InterPro" id="IPR050309">
    <property type="entry name" value="Type-B_Carboxylest/Lipase"/>
</dbReference>
<evidence type="ECO:0000313" key="4">
    <source>
        <dbReference type="EMBL" id="ARM65375.1"/>
    </source>
</evidence>
<feature type="domain" description="Carboxylesterase type B" evidence="3">
    <location>
        <begin position="27"/>
        <end position="506"/>
    </location>
</feature>
<name>A0A2U3T8J7_ECTOB</name>
<dbReference type="Gene3D" id="3.40.50.1820">
    <property type="entry name" value="alpha/beta hydrolase"/>
    <property type="match status" value="1"/>
</dbReference>
<dbReference type="PANTHER" id="PTHR11559">
    <property type="entry name" value="CARBOXYLESTERASE"/>
    <property type="match status" value="1"/>
</dbReference>